<evidence type="ECO:0000259" key="2">
    <source>
        <dbReference type="PROSITE" id="PS51397"/>
    </source>
</evidence>
<reference evidence="3 4" key="1">
    <citation type="journal article" date="2015" name="Front. Microbiol.">
        <title>Genome sequence of the plant growth promoting endophytic yeast Rhodotorula graminis WP1.</title>
        <authorList>
            <person name="Firrincieli A."/>
            <person name="Otillar R."/>
            <person name="Salamov A."/>
            <person name="Schmutz J."/>
            <person name="Khan Z."/>
            <person name="Redman R.S."/>
            <person name="Fleck N.D."/>
            <person name="Lindquist E."/>
            <person name="Grigoriev I.V."/>
            <person name="Doty S.L."/>
        </authorList>
    </citation>
    <scope>NUCLEOTIDE SEQUENCE [LARGE SCALE GENOMIC DNA]</scope>
    <source>
        <strain evidence="3 4">WP1</strain>
    </source>
</reference>
<dbReference type="EMBL" id="KQ474074">
    <property type="protein sequence ID" value="KPV77489.1"/>
    <property type="molecule type" value="Genomic_DNA"/>
</dbReference>
<feature type="domain" description="WLM" evidence="2">
    <location>
        <begin position="5"/>
        <end position="207"/>
    </location>
</feature>
<evidence type="ECO:0000256" key="1">
    <source>
        <dbReference type="SAM" id="MobiDB-lite"/>
    </source>
</evidence>
<dbReference type="GO" id="GO:0008237">
    <property type="term" value="F:metallopeptidase activity"/>
    <property type="evidence" value="ECO:0007669"/>
    <property type="project" value="TreeGrafter"/>
</dbReference>
<dbReference type="InterPro" id="IPR013536">
    <property type="entry name" value="WLM_dom"/>
</dbReference>
<accession>A0A194SA75</accession>
<name>A0A194SA75_RHOGW</name>
<dbReference type="PANTHER" id="PTHR46622:SF1">
    <property type="entry name" value="DNA-DEPENDENT METALLOPROTEASE WSS1"/>
    <property type="match status" value="1"/>
</dbReference>
<protein>
    <recommendedName>
        <fullName evidence="2">WLM domain-containing protein</fullName>
    </recommendedName>
</protein>
<dbReference type="Proteomes" id="UP000053890">
    <property type="component" value="Unassembled WGS sequence"/>
</dbReference>
<proteinExistence type="predicted"/>
<organism evidence="3 4">
    <name type="scientific">Rhodotorula graminis (strain WP1)</name>
    <dbReference type="NCBI Taxonomy" id="578459"/>
    <lineage>
        <taxon>Eukaryota</taxon>
        <taxon>Fungi</taxon>
        <taxon>Dikarya</taxon>
        <taxon>Basidiomycota</taxon>
        <taxon>Pucciniomycotina</taxon>
        <taxon>Microbotryomycetes</taxon>
        <taxon>Sporidiobolales</taxon>
        <taxon>Sporidiobolaceae</taxon>
        <taxon>Rhodotorula</taxon>
    </lineage>
</organism>
<dbReference type="PROSITE" id="PS51397">
    <property type="entry name" value="WLM"/>
    <property type="match status" value="1"/>
</dbReference>
<keyword evidence="4" id="KW-1185">Reference proteome</keyword>
<dbReference type="Pfam" id="PF08325">
    <property type="entry name" value="WLM"/>
    <property type="match status" value="1"/>
</dbReference>
<dbReference type="AlphaFoldDB" id="A0A194SA75"/>
<dbReference type="PANTHER" id="PTHR46622">
    <property type="entry name" value="DNA-DEPENDENT METALLOPROTEASE WSS1"/>
    <property type="match status" value="1"/>
</dbReference>
<evidence type="ECO:0000313" key="3">
    <source>
        <dbReference type="EMBL" id="KPV77489.1"/>
    </source>
</evidence>
<gene>
    <name evidence="3" type="ORF">RHOBADRAFT_12115</name>
</gene>
<dbReference type="OrthoDB" id="261960at2759"/>
<evidence type="ECO:0000313" key="4">
    <source>
        <dbReference type="Proteomes" id="UP000053890"/>
    </source>
</evidence>
<dbReference type="GeneID" id="28972527"/>
<feature type="region of interest" description="Disordered" evidence="1">
    <location>
        <begin position="1"/>
        <end position="20"/>
    </location>
</feature>
<dbReference type="STRING" id="578459.A0A194SA75"/>
<dbReference type="RefSeq" id="XP_018273538.1">
    <property type="nucleotide sequence ID" value="XM_018412078.1"/>
</dbReference>
<dbReference type="GO" id="GO:0005634">
    <property type="term" value="C:nucleus"/>
    <property type="evidence" value="ECO:0007669"/>
    <property type="project" value="TreeGrafter"/>
</dbReference>
<dbReference type="GO" id="GO:0006281">
    <property type="term" value="P:DNA repair"/>
    <property type="evidence" value="ECO:0007669"/>
    <property type="project" value="TreeGrafter"/>
</dbReference>
<sequence length="217" mass="23932">MASSGSTERRPGEVGSITALKSQPRADEALDLLRKIASLVKPIMRRHGWHLPTLSEFFPKNPNLLGVNINGGVKICIRLRPQHDPSSFLPLEDSLIGTMLHELVHNVRGPHDDIFFKKLDALQDEYDELRAKGYSGEGFLGDGRRVGEGVGPDKGVSVREAREKALKSFEERERVRKVLGTGGRLGGAAPDTRGKRMCDVLAEVRPPFPALSRCLSY</sequence>
<dbReference type="OMA" id="PHNQAFY"/>
<dbReference type="InterPro" id="IPR053000">
    <property type="entry name" value="WSS1-like_metalloprotease"/>
</dbReference>